<evidence type="ECO:0000313" key="1">
    <source>
        <dbReference type="EMBL" id="MBO0951286.1"/>
    </source>
</evidence>
<dbReference type="Proteomes" id="UP000664628">
    <property type="component" value="Unassembled WGS sequence"/>
</dbReference>
<dbReference type="InterPro" id="IPR019854">
    <property type="entry name" value="Motility-assoc_prot_GldC"/>
</dbReference>
<dbReference type="NCBIfam" id="TIGR03515">
    <property type="entry name" value="GldC"/>
    <property type="match status" value="1"/>
</dbReference>
<gene>
    <name evidence="1" type="primary">gldC</name>
    <name evidence="1" type="ORF">J2I46_22065</name>
</gene>
<proteinExistence type="predicted"/>
<protein>
    <submittedName>
        <fullName evidence="1">Gliding motility protein GldC</fullName>
    </submittedName>
</protein>
<accession>A0ABS3JPE5</accession>
<dbReference type="RefSeq" id="WP_207331237.1">
    <property type="nucleotide sequence ID" value="NZ_JAFMYW010000007.1"/>
</dbReference>
<keyword evidence="2" id="KW-1185">Reference proteome</keyword>
<organism evidence="1 2">
    <name type="scientific">Fibrella forsythiae</name>
    <dbReference type="NCBI Taxonomy" id="2817061"/>
    <lineage>
        <taxon>Bacteria</taxon>
        <taxon>Pseudomonadati</taxon>
        <taxon>Bacteroidota</taxon>
        <taxon>Cytophagia</taxon>
        <taxon>Cytophagales</taxon>
        <taxon>Spirosomataceae</taxon>
        <taxon>Fibrella</taxon>
    </lineage>
</organism>
<dbReference type="Pfam" id="PF19937">
    <property type="entry name" value="GldC-like"/>
    <property type="match status" value="1"/>
</dbReference>
<reference evidence="1 2" key="1">
    <citation type="submission" date="2021-03" db="EMBL/GenBank/DDBJ databases">
        <title>Fibrella sp. HMF5405 genome sequencing and assembly.</title>
        <authorList>
            <person name="Kang H."/>
            <person name="Kim H."/>
            <person name="Bae S."/>
            <person name="Joh K."/>
        </authorList>
    </citation>
    <scope>NUCLEOTIDE SEQUENCE [LARGE SCALE GENOMIC DNA]</scope>
    <source>
        <strain evidence="1 2">HMF5405</strain>
    </source>
</reference>
<evidence type="ECO:0000313" key="2">
    <source>
        <dbReference type="Proteomes" id="UP000664628"/>
    </source>
</evidence>
<name>A0ABS3JPE5_9BACT</name>
<sequence>MRQSEINFTVELDNDNVPDKIYWDATDNPNEGLNDTKGVSIAVWDHYHRNTLKIDLWTKDMEVGDMKRFMIEIMGGIASTVRTATNDAAMADDIDNLCRALSKKVEAEFRAENQAGK</sequence>
<comment type="caution">
    <text evidence="1">The sequence shown here is derived from an EMBL/GenBank/DDBJ whole genome shotgun (WGS) entry which is preliminary data.</text>
</comment>
<dbReference type="EMBL" id="JAFMYW010000007">
    <property type="protein sequence ID" value="MBO0951286.1"/>
    <property type="molecule type" value="Genomic_DNA"/>
</dbReference>